<reference evidence="1 2" key="1">
    <citation type="submission" date="2017-11" db="EMBL/GenBank/DDBJ databases">
        <title>De-novo sequencing of pomegranate (Punica granatum L.) genome.</title>
        <authorList>
            <person name="Akparov Z."/>
            <person name="Amiraslanov A."/>
            <person name="Hajiyeva S."/>
            <person name="Abbasov M."/>
            <person name="Kaur K."/>
            <person name="Hamwieh A."/>
            <person name="Solovyev V."/>
            <person name="Salamov A."/>
            <person name="Braich B."/>
            <person name="Kosarev P."/>
            <person name="Mahmoud A."/>
            <person name="Hajiyev E."/>
            <person name="Babayeva S."/>
            <person name="Izzatullayeva V."/>
            <person name="Mammadov A."/>
            <person name="Mammadov A."/>
            <person name="Sharifova S."/>
            <person name="Ojaghi J."/>
            <person name="Eynullazada K."/>
            <person name="Bayramov B."/>
            <person name="Abdulazimova A."/>
            <person name="Shahmuradov I."/>
        </authorList>
    </citation>
    <scope>NUCLEOTIDE SEQUENCE [LARGE SCALE GENOMIC DNA]</scope>
    <source>
        <strain evidence="2">cv. AG2017</strain>
        <tissue evidence="1">Leaf</tissue>
    </source>
</reference>
<sequence length="71" mass="8008">MQGSTAMSQGRGLNVSDPYRSRDVAELARSRKRQSPTSVLFDPWLPRFEYVPSYLLTSPCMSWSQPVAVQS</sequence>
<name>A0A2I0HNF8_PUNGR</name>
<gene>
    <name evidence="1" type="ORF">CRG98_046353</name>
</gene>
<accession>A0A2I0HNF8</accession>
<evidence type="ECO:0000313" key="2">
    <source>
        <dbReference type="Proteomes" id="UP000233551"/>
    </source>
</evidence>
<dbReference type="EMBL" id="PGOL01006813">
    <property type="protein sequence ID" value="PKI33259.1"/>
    <property type="molecule type" value="Genomic_DNA"/>
</dbReference>
<keyword evidence="2" id="KW-1185">Reference proteome</keyword>
<dbReference type="Proteomes" id="UP000233551">
    <property type="component" value="Unassembled WGS sequence"/>
</dbReference>
<protein>
    <submittedName>
        <fullName evidence="1">Uncharacterized protein</fullName>
    </submittedName>
</protein>
<organism evidence="1 2">
    <name type="scientific">Punica granatum</name>
    <name type="common">Pomegranate</name>
    <dbReference type="NCBI Taxonomy" id="22663"/>
    <lineage>
        <taxon>Eukaryota</taxon>
        <taxon>Viridiplantae</taxon>
        <taxon>Streptophyta</taxon>
        <taxon>Embryophyta</taxon>
        <taxon>Tracheophyta</taxon>
        <taxon>Spermatophyta</taxon>
        <taxon>Magnoliopsida</taxon>
        <taxon>eudicotyledons</taxon>
        <taxon>Gunneridae</taxon>
        <taxon>Pentapetalae</taxon>
        <taxon>rosids</taxon>
        <taxon>malvids</taxon>
        <taxon>Myrtales</taxon>
        <taxon>Lythraceae</taxon>
        <taxon>Punica</taxon>
    </lineage>
</organism>
<evidence type="ECO:0000313" key="1">
    <source>
        <dbReference type="EMBL" id="PKI33259.1"/>
    </source>
</evidence>
<proteinExistence type="predicted"/>
<dbReference type="AlphaFoldDB" id="A0A2I0HNF8"/>
<comment type="caution">
    <text evidence="1">The sequence shown here is derived from an EMBL/GenBank/DDBJ whole genome shotgun (WGS) entry which is preliminary data.</text>
</comment>